<dbReference type="GO" id="GO:0012505">
    <property type="term" value="C:endomembrane system"/>
    <property type="evidence" value="ECO:0007669"/>
    <property type="project" value="UniProtKB-SubCell"/>
</dbReference>
<feature type="transmembrane region" description="Helical" evidence="9">
    <location>
        <begin position="262"/>
        <end position="280"/>
    </location>
</feature>
<dbReference type="Pfam" id="PF01699">
    <property type="entry name" value="Na_Ca_ex"/>
    <property type="match status" value="2"/>
</dbReference>
<feature type="transmembrane region" description="Helical" evidence="9">
    <location>
        <begin position="515"/>
        <end position="536"/>
    </location>
</feature>
<dbReference type="InterPro" id="IPR044880">
    <property type="entry name" value="NCX_ion-bd_dom_sf"/>
</dbReference>
<keyword evidence="7 9" id="KW-0472">Membrane</keyword>
<evidence type="ECO:0000256" key="3">
    <source>
        <dbReference type="ARBA" id="ARBA00022448"/>
    </source>
</evidence>
<dbReference type="GO" id="GO:0006874">
    <property type="term" value="P:intracellular calcium ion homeostasis"/>
    <property type="evidence" value="ECO:0007669"/>
    <property type="project" value="TreeGrafter"/>
</dbReference>
<dbReference type="GO" id="GO:0015369">
    <property type="term" value="F:calcium:proton antiporter activity"/>
    <property type="evidence" value="ECO:0007669"/>
    <property type="project" value="TreeGrafter"/>
</dbReference>
<feature type="transmembrane region" description="Helical" evidence="9">
    <location>
        <begin position="482"/>
        <end position="509"/>
    </location>
</feature>
<feature type="domain" description="Sodium/calcium exchanger membrane region" evidence="10">
    <location>
        <begin position="159"/>
        <end position="313"/>
    </location>
</feature>
<evidence type="ECO:0000256" key="4">
    <source>
        <dbReference type="ARBA" id="ARBA00022692"/>
    </source>
</evidence>
<keyword evidence="6" id="KW-0406">Ion transport</keyword>
<organism evidence="11 12">
    <name type="scientific">Polytolypa hystricis (strain UAMH7299)</name>
    <dbReference type="NCBI Taxonomy" id="1447883"/>
    <lineage>
        <taxon>Eukaryota</taxon>
        <taxon>Fungi</taxon>
        <taxon>Dikarya</taxon>
        <taxon>Ascomycota</taxon>
        <taxon>Pezizomycotina</taxon>
        <taxon>Eurotiomycetes</taxon>
        <taxon>Eurotiomycetidae</taxon>
        <taxon>Onygenales</taxon>
        <taxon>Onygenales incertae sedis</taxon>
        <taxon>Polytolypa</taxon>
    </lineage>
</organism>
<keyword evidence="5 9" id="KW-1133">Transmembrane helix</keyword>
<evidence type="ECO:0000313" key="12">
    <source>
        <dbReference type="Proteomes" id="UP000224634"/>
    </source>
</evidence>
<feature type="transmembrane region" description="Helical" evidence="9">
    <location>
        <begin position="292"/>
        <end position="311"/>
    </location>
</feature>
<feature type="region of interest" description="Disordered" evidence="8">
    <location>
        <begin position="1"/>
        <end position="33"/>
    </location>
</feature>
<evidence type="ECO:0000256" key="2">
    <source>
        <dbReference type="ARBA" id="ARBA00008170"/>
    </source>
</evidence>
<feature type="transmembrane region" description="Helical" evidence="9">
    <location>
        <begin position="453"/>
        <end position="475"/>
    </location>
</feature>
<evidence type="ECO:0000256" key="6">
    <source>
        <dbReference type="ARBA" id="ARBA00023065"/>
    </source>
</evidence>
<feature type="compositionally biased region" description="Acidic residues" evidence="8">
    <location>
        <begin position="20"/>
        <end position="30"/>
    </location>
</feature>
<dbReference type="PANTHER" id="PTHR31503">
    <property type="entry name" value="VACUOLAR CALCIUM ION TRANSPORTER"/>
    <property type="match status" value="1"/>
</dbReference>
<feature type="transmembrane region" description="Helical" evidence="9">
    <location>
        <begin position="543"/>
        <end position="565"/>
    </location>
</feature>
<feature type="transmembrane region" description="Helical" evidence="9">
    <location>
        <begin position="159"/>
        <end position="179"/>
    </location>
</feature>
<keyword evidence="4 9" id="KW-0812">Transmembrane</keyword>
<evidence type="ECO:0000256" key="8">
    <source>
        <dbReference type="SAM" id="MobiDB-lite"/>
    </source>
</evidence>
<dbReference type="Proteomes" id="UP000224634">
    <property type="component" value="Unassembled WGS sequence"/>
</dbReference>
<evidence type="ECO:0000256" key="1">
    <source>
        <dbReference type="ARBA" id="ARBA00004127"/>
    </source>
</evidence>
<feature type="transmembrane region" description="Helical" evidence="9">
    <location>
        <begin position="409"/>
        <end position="433"/>
    </location>
</feature>
<evidence type="ECO:0000313" key="11">
    <source>
        <dbReference type="EMBL" id="PGH27219.1"/>
    </source>
</evidence>
<reference evidence="11 12" key="1">
    <citation type="submission" date="2017-10" db="EMBL/GenBank/DDBJ databases">
        <title>Comparative genomics in systemic dimorphic fungi from Ajellomycetaceae.</title>
        <authorList>
            <person name="Munoz J.F."/>
            <person name="Mcewen J.G."/>
            <person name="Clay O.K."/>
            <person name="Cuomo C.A."/>
        </authorList>
    </citation>
    <scope>NUCLEOTIDE SEQUENCE [LARGE SCALE GENOMIC DNA]</scope>
    <source>
        <strain evidence="11 12">UAMH7299</strain>
    </source>
</reference>
<dbReference type="Gene3D" id="1.20.1420.30">
    <property type="entry name" value="NCX, central ion-binding region"/>
    <property type="match status" value="2"/>
</dbReference>
<dbReference type="GO" id="GO:0000329">
    <property type="term" value="C:fungal-type vacuole membrane"/>
    <property type="evidence" value="ECO:0007669"/>
    <property type="project" value="TreeGrafter"/>
</dbReference>
<comment type="caution">
    <text evidence="11">The sequence shown here is derived from an EMBL/GenBank/DDBJ whole genome shotgun (WGS) entry which is preliminary data.</text>
</comment>
<dbReference type="EMBL" id="PDNA01000009">
    <property type="protein sequence ID" value="PGH27219.1"/>
    <property type="molecule type" value="Genomic_DNA"/>
</dbReference>
<dbReference type="InterPro" id="IPR004713">
    <property type="entry name" value="CaH_exchang"/>
</dbReference>
<comment type="subcellular location">
    <subcellularLocation>
        <location evidence="1">Endomembrane system</location>
        <topology evidence="1">Multi-pass membrane protein</topology>
    </subcellularLocation>
</comment>
<keyword evidence="3" id="KW-0813">Transport</keyword>
<accession>A0A2B7Z1V3</accession>
<feature type="domain" description="Sodium/calcium exchanger membrane region" evidence="10">
    <location>
        <begin position="418"/>
        <end position="557"/>
    </location>
</feature>
<feature type="transmembrane region" description="Helical" evidence="9">
    <location>
        <begin position="218"/>
        <end position="241"/>
    </location>
</feature>
<gene>
    <name evidence="11" type="ORF">AJ80_01176</name>
</gene>
<dbReference type="OrthoDB" id="1699231at2759"/>
<dbReference type="PANTHER" id="PTHR31503:SF18">
    <property type="entry name" value="CA(2+)_H(+) EXCHANGER, PUTATIVE (EUROFUNG)-RELATED"/>
    <property type="match status" value="1"/>
</dbReference>
<evidence type="ECO:0000256" key="7">
    <source>
        <dbReference type="ARBA" id="ARBA00023136"/>
    </source>
</evidence>
<keyword evidence="12" id="KW-1185">Reference proteome</keyword>
<evidence type="ECO:0000256" key="5">
    <source>
        <dbReference type="ARBA" id="ARBA00022989"/>
    </source>
</evidence>
<dbReference type="InterPro" id="IPR004837">
    <property type="entry name" value="NaCa_Exmemb"/>
</dbReference>
<comment type="similarity">
    <text evidence="2">Belongs to the Ca(2+):cation antiporter (CaCA) (TC 2.A.19) family.</text>
</comment>
<name>A0A2B7Z1V3_POLH7</name>
<sequence length="573" mass="61688">MPADYVAVNFSGNNGKQESEDSDSDDDADETDRRTLLPIAHSLTVASHQYGPIPRDETEQAEENIPDITEPVRHLPWFVCILDKSLAYTEAGATRDIPDVAIPLSTLSRGQARNLFDADPADKSTLSVVKIILYFSWINVLLVFVPMGIAASVFRLSPILIFIFNVIAIIPLSSLLTMATENLAYDLGDTIGALLNVSFGNVSEIIILIALAENQIRIVQASLIGSILVNLLLILGTAILVGGIKYREQTYNHAVTDISTSLLCMSAFTLIIPTVFHYMFRRAATGDKAVLTLSRASSVILLLVYPLYLVFQLKSHAYLYAPIVAPTVDVESLQQPGLSPIPPSIAGPDDSIGAPLQASTSVDRETVVTGPVAPRLRRQTLTDINQPSTNGMPYNDDMQRRALRNASHAVPLISRTASIIVLIASTGMIGINAELLVTSINKLAKDGPISEAFIGLIIIPIAGNAAEHITAISVAAKDNMDLAIGVSIGSSIQIGLYITPLIVIIGWILGKNMGLLFNLFETISLVATVFVVNFMVLNGRTHYLKGVLLCACYIIIGVAACLYPSPDQETSGR</sequence>
<evidence type="ECO:0000259" key="10">
    <source>
        <dbReference type="Pfam" id="PF01699"/>
    </source>
</evidence>
<dbReference type="AlphaFoldDB" id="A0A2B7Z1V3"/>
<feature type="transmembrane region" description="Helical" evidence="9">
    <location>
        <begin position="191"/>
        <end position="212"/>
    </location>
</feature>
<evidence type="ECO:0000256" key="9">
    <source>
        <dbReference type="SAM" id="Phobius"/>
    </source>
</evidence>
<proteinExistence type="inferred from homology"/>
<feature type="transmembrane region" description="Helical" evidence="9">
    <location>
        <begin position="131"/>
        <end position="153"/>
    </location>
</feature>
<dbReference type="STRING" id="1447883.A0A2B7Z1V3"/>
<protein>
    <submittedName>
        <fullName evidence="11">Calcium/proton exchanger</fullName>
    </submittedName>
</protein>